<dbReference type="Proteomes" id="UP000233742">
    <property type="component" value="Chromosome"/>
</dbReference>
<gene>
    <name evidence="2" type="ORF">CUV01_04590</name>
</gene>
<keyword evidence="1" id="KW-0732">Signal</keyword>
<dbReference type="EMBL" id="CP025408">
    <property type="protein sequence ID" value="AUH32754.1"/>
    <property type="molecule type" value="Genomic_DNA"/>
</dbReference>
<protein>
    <submittedName>
        <fullName evidence="2">Uncharacterized protein</fullName>
    </submittedName>
</protein>
<evidence type="ECO:0000313" key="2">
    <source>
        <dbReference type="EMBL" id="AUH32754.1"/>
    </source>
</evidence>
<feature type="signal peptide" evidence="1">
    <location>
        <begin position="1"/>
        <end position="21"/>
    </location>
</feature>
<reference evidence="2 3" key="1">
    <citation type="submission" date="2017-12" db="EMBL/GenBank/DDBJ databases">
        <authorList>
            <person name="Hurst M.R.H."/>
        </authorList>
    </citation>
    <scope>NUCLEOTIDE SEQUENCE [LARGE SCALE GENOMIC DNA]</scope>
    <source>
        <strain evidence="2 3">BM15</strain>
    </source>
</reference>
<feature type="chain" id="PRO_5014849718" evidence="1">
    <location>
        <begin position="22"/>
        <end position="205"/>
    </location>
</feature>
<accession>A0A2K9EU54</accession>
<name>A0A2K9EU54_9RHOB</name>
<evidence type="ECO:0000256" key="1">
    <source>
        <dbReference type="SAM" id="SignalP"/>
    </source>
</evidence>
<organism evidence="2 3">
    <name type="scientific">Paracoccus tegillarcae</name>
    <dbReference type="NCBI Taxonomy" id="1529068"/>
    <lineage>
        <taxon>Bacteria</taxon>
        <taxon>Pseudomonadati</taxon>
        <taxon>Pseudomonadota</taxon>
        <taxon>Alphaproteobacteria</taxon>
        <taxon>Rhodobacterales</taxon>
        <taxon>Paracoccaceae</taxon>
        <taxon>Paracoccus</taxon>
    </lineage>
</organism>
<keyword evidence="3" id="KW-1185">Reference proteome</keyword>
<sequence length="205" mass="22456">MFKIKIAALLYFIAMSQSGEASMFADCKVAPQVMARQEQAGLRFELVSVPRVCVDDSDPSDIYEQAATLRVTNASSSAQSLSFKGGSAGHFTFGVSGYAPAELPERVANISYGPLNPSKRTQERLDLDPGQSGIITGRSTYILKIIDAARRDMAALGQPRDDSDVVDYRVDYGYRVQNRDGQSVEGAFSQPLAIWIKRRPPARQD</sequence>
<dbReference type="AlphaFoldDB" id="A0A2K9EU54"/>
<dbReference type="KEGG" id="paro:CUV01_04590"/>
<evidence type="ECO:0000313" key="3">
    <source>
        <dbReference type="Proteomes" id="UP000233742"/>
    </source>
</evidence>
<proteinExistence type="predicted"/>
<dbReference type="RefSeq" id="WP_101459428.1">
    <property type="nucleotide sequence ID" value="NZ_CP025408.1"/>
</dbReference>